<feature type="transmembrane region" description="Helical" evidence="14">
    <location>
        <begin position="20"/>
        <end position="46"/>
    </location>
</feature>
<dbReference type="EC" id="2.7.13.3" evidence="3"/>
<proteinExistence type="predicted"/>
<evidence type="ECO:0000313" key="17">
    <source>
        <dbReference type="EMBL" id="PWA05154.1"/>
    </source>
</evidence>
<dbReference type="InterPro" id="IPR036890">
    <property type="entry name" value="HATPase_C_sf"/>
</dbReference>
<dbReference type="PRINTS" id="PR00344">
    <property type="entry name" value="BCTRLSENSOR"/>
</dbReference>
<dbReference type="Pfam" id="PF00512">
    <property type="entry name" value="HisKA"/>
    <property type="match status" value="1"/>
</dbReference>
<dbReference type="GO" id="GO:0005524">
    <property type="term" value="F:ATP binding"/>
    <property type="evidence" value="ECO:0007669"/>
    <property type="project" value="UniProtKB-KW"/>
</dbReference>
<dbReference type="SUPFAM" id="SSF55874">
    <property type="entry name" value="ATPase domain of HSP90 chaperone/DNA topoisomerase II/histidine kinase"/>
    <property type="match status" value="1"/>
</dbReference>
<protein>
    <recommendedName>
        <fullName evidence="3">histidine kinase</fullName>
        <ecNumber evidence="3">2.7.13.3</ecNumber>
    </recommendedName>
</protein>
<keyword evidence="18" id="KW-1185">Reference proteome</keyword>
<dbReference type="SMART" id="SM00304">
    <property type="entry name" value="HAMP"/>
    <property type="match status" value="1"/>
</dbReference>
<keyword evidence="8" id="KW-0547">Nucleotide-binding</keyword>
<evidence type="ECO:0000256" key="10">
    <source>
        <dbReference type="ARBA" id="ARBA00022840"/>
    </source>
</evidence>
<keyword evidence="11 14" id="KW-1133">Transmembrane helix</keyword>
<comment type="catalytic activity">
    <reaction evidence="1">
        <text>ATP + protein L-histidine = ADP + protein N-phospho-L-histidine.</text>
        <dbReference type="EC" id="2.7.13.3"/>
    </reaction>
</comment>
<dbReference type="Proteomes" id="UP000245998">
    <property type="component" value="Unassembled WGS sequence"/>
</dbReference>
<organism evidence="17 18">
    <name type="scientific">Pueribacillus theae</name>
    <dbReference type="NCBI Taxonomy" id="2171751"/>
    <lineage>
        <taxon>Bacteria</taxon>
        <taxon>Bacillati</taxon>
        <taxon>Bacillota</taxon>
        <taxon>Bacilli</taxon>
        <taxon>Bacillales</taxon>
        <taxon>Bacillaceae</taxon>
        <taxon>Pueribacillus</taxon>
    </lineage>
</organism>
<dbReference type="Pfam" id="PF02518">
    <property type="entry name" value="HATPase_c"/>
    <property type="match status" value="1"/>
</dbReference>
<keyword evidence="12" id="KW-0902">Two-component regulatory system</keyword>
<accession>A0A2U1JJH8</accession>
<keyword evidence="7 14" id="KW-0812">Transmembrane</keyword>
<dbReference type="InterPro" id="IPR003661">
    <property type="entry name" value="HisK_dim/P_dom"/>
</dbReference>
<keyword evidence="9 17" id="KW-0418">Kinase</keyword>
<dbReference type="InterPro" id="IPR050398">
    <property type="entry name" value="HssS/ArlS-like"/>
</dbReference>
<keyword evidence="4" id="KW-1003">Cell membrane</keyword>
<gene>
    <name evidence="17" type="ORF">DCC39_18280</name>
</gene>
<evidence type="ECO:0000256" key="12">
    <source>
        <dbReference type="ARBA" id="ARBA00023012"/>
    </source>
</evidence>
<dbReference type="Gene3D" id="3.30.565.10">
    <property type="entry name" value="Histidine kinase-like ATPase, C-terminal domain"/>
    <property type="match status" value="1"/>
</dbReference>
<dbReference type="Pfam" id="PF00672">
    <property type="entry name" value="HAMP"/>
    <property type="match status" value="1"/>
</dbReference>
<name>A0A2U1JJH8_9BACI</name>
<keyword evidence="6" id="KW-0808">Transferase</keyword>
<comment type="subcellular location">
    <subcellularLocation>
        <location evidence="2">Cell membrane</location>
        <topology evidence="2">Multi-pass membrane protein</topology>
    </subcellularLocation>
</comment>
<evidence type="ECO:0000259" key="15">
    <source>
        <dbReference type="PROSITE" id="PS50109"/>
    </source>
</evidence>
<dbReference type="PANTHER" id="PTHR45528:SF8">
    <property type="entry name" value="HISTIDINE KINASE"/>
    <property type="match status" value="1"/>
</dbReference>
<dbReference type="InterPro" id="IPR003594">
    <property type="entry name" value="HATPase_dom"/>
</dbReference>
<evidence type="ECO:0000256" key="2">
    <source>
        <dbReference type="ARBA" id="ARBA00004651"/>
    </source>
</evidence>
<evidence type="ECO:0000256" key="4">
    <source>
        <dbReference type="ARBA" id="ARBA00022475"/>
    </source>
</evidence>
<evidence type="ECO:0000256" key="9">
    <source>
        <dbReference type="ARBA" id="ARBA00022777"/>
    </source>
</evidence>
<dbReference type="InterPro" id="IPR003660">
    <property type="entry name" value="HAMP_dom"/>
</dbReference>
<dbReference type="PANTHER" id="PTHR45528">
    <property type="entry name" value="SENSOR HISTIDINE KINASE CPXA"/>
    <property type="match status" value="1"/>
</dbReference>
<dbReference type="InterPro" id="IPR036097">
    <property type="entry name" value="HisK_dim/P_sf"/>
</dbReference>
<keyword evidence="10" id="KW-0067">ATP-binding</keyword>
<dbReference type="OrthoDB" id="84942at2"/>
<evidence type="ECO:0000256" key="7">
    <source>
        <dbReference type="ARBA" id="ARBA00022692"/>
    </source>
</evidence>
<dbReference type="Gene3D" id="6.10.340.10">
    <property type="match status" value="1"/>
</dbReference>
<evidence type="ECO:0000256" key="8">
    <source>
        <dbReference type="ARBA" id="ARBA00022741"/>
    </source>
</evidence>
<evidence type="ECO:0000256" key="11">
    <source>
        <dbReference type="ARBA" id="ARBA00022989"/>
    </source>
</evidence>
<dbReference type="SMART" id="SM00387">
    <property type="entry name" value="HATPase_c"/>
    <property type="match status" value="1"/>
</dbReference>
<reference evidence="17 18" key="1">
    <citation type="submission" date="2018-04" db="EMBL/GenBank/DDBJ databases">
        <title>Camelliibacillus theae gen. nov., sp. nov., isolated from Pu'er tea.</title>
        <authorList>
            <person name="Niu L."/>
        </authorList>
    </citation>
    <scope>NUCLEOTIDE SEQUENCE [LARGE SCALE GENOMIC DNA]</scope>
    <source>
        <strain evidence="17 18">T8</strain>
    </source>
</reference>
<evidence type="ECO:0000256" key="1">
    <source>
        <dbReference type="ARBA" id="ARBA00000085"/>
    </source>
</evidence>
<dbReference type="InterPro" id="IPR005467">
    <property type="entry name" value="His_kinase_dom"/>
</dbReference>
<evidence type="ECO:0000259" key="16">
    <source>
        <dbReference type="PROSITE" id="PS50885"/>
    </source>
</evidence>
<dbReference type="RefSeq" id="WP_116556323.1">
    <property type="nucleotide sequence ID" value="NZ_QCZG01000075.1"/>
</dbReference>
<dbReference type="PROSITE" id="PS50109">
    <property type="entry name" value="HIS_KIN"/>
    <property type="match status" value="1"/>
</dbReference>
<dbReference type="GO" id="GO:0000155">
    <property type="term" value="F:phosphorelay sensor kinase activity"/>
    <property type="evidence" value="ECO:0007669"/>
    <property type="project" value="InterPro"/>
</dbReference>
<feature type="domain" description="Histidine kinase" evidence="15">
    <location>
        <begin position="265"/>
        <end position="486"/>
    </location>
</feature>
<feature type="domain" description="HAMP" evidence="16">
    <location>
        <begin position="197"/>
        <end position="250"/>
    </location>
</feature>
<dbReference type="Gene3D" id="1.10.287.130">
    <property type="match status" value="1"/>
</dbReference>
<dbReference type="PROSITE" id="PS50885">
    <property type="entry name" value="HAMP"/>
    <property type="match status" value="1"/>
</dbReference>
<evidence type="ECO:0000256" key="6">
    <source>
        <dbReference type="ARBA" id="ARBA00022679"/>
    </source>
</evidence>
<evidence type="ECO:0000313" key="18">
    <source>
        <dbReference type="Proteomes" id="UP000245998"/>
    </source>
</evidence>
<keyword evidence="13 14" id="KW-0472">Membrane</keyword>
<sequence length="494" mass="56816">MGKLNRISNRTLRGQIVSSFHLILVMSILATFVTWGVIGLFFYFLLENERINPANYYESKIPGLVTFVQEQENLLDDENKDKLEKVIPLEGMDYQVVDKEGHVMYGSMPKQYLSSESDLANHLNTNFYDGGKILQYYPVFNETGNLIGAIGFRYELTLTSANPQIPFVFLLGGGLAFLSPFFYFYLVSYVFGKRFSRKIEQPFNEIIEGAHKIGNRDLDFSLSHVKSTKELNQLVAAFEEMKEALKESLHRQWKLEQERRDMIAAVAHDLKTPLTIIQGHVEGLQEMKTFHPERLERYLQTIQASSRRCIQLIRDLEDVSKIEHPEFSLTVKQTDIKDFVLAKAKEYELLSHPKNITLEATFDNISSETKQVWIDPYRINQVLDNILSNSLRYTPQGGVIKWKTTIKEKEIIFEIEDSGPGFSTKNTSEIFEKFYRDDRSRNSEGGHSGLGLFISQMIVKKHHGEIIARNKEESGAYFNILIKNMKEGEDGSES</sequence>
<dbReference type="GO" id="GO:0005886">
    <property type="term" value="C:plasma membrane"/>
    <property type="evidence" value="ECO:0007669"/>
    <property type="project" value="UniProtKB-SubCell"/>
</dbReference>
<dbReference type="AlphaFoldDB" id="A0A2U1JJH8"/>
<dbReference type="EMBL" id="QCZG01000075">
    <property type="protein sequence ID" value="PWA05154.1"/>
    <property type="molecule type" value="Genomic_DNA"/>
</dbReference>
<evidence type="ECO:0000256" key="14">
    <source>
        <dbReference type="SAM" id="Phobius"/>
    </source>
</evidence>
<keyword evidence="5" id="KW-0597">Phosphoprotein</keyword>
<dbReference type="SMART" id="SM00388">
    <property type="entry name" value="HisKA"/>
    <property type="match status" value="1"/>
</dbReference>
<feature type="transmembrane region" description="Helical" evidence="14">
    <location>
        <begin position="167"/>
        <end position="191"/>
    </location>
</feature>
<dbReference type="InterPro" id="IPR004358">
    <property type="entry name" value="Sig_transdc_His_kin-like_C"/>
</dbReference>
<evidence type="ECO:0000256" key="5">
    <source>
        <dbReference type="ARBA" id="ARBA00022553"/>
    </source>
</evidence>
<comment type="caution">
    <text evidence="17">The sequence shown here is derived from an EMBL/GenBank/DDBJ whole genome shotgun (WGS) entry which is preliminary data.</text>
</comment>
<dbReference type="SUPFAM" id="SSF158472">
    <property type="entry name" value="HAMP domain-like"/>
    <property type="match status" value="1"/>
</dbReference>
<dbReference type="CDD" id="cd00075">
    <property type="entry name" value="HATPase"/>
    <property type="match status" value="1"/>
</dbReference>
<dbReference type="FunFam" id="3.30.565.10:FF:000006">
    <property type="entry name" value="Sensor histidine kinase WalK"/>
    <property type="match status" value="1"/>
</dbReference>
<dbReference type="SUPFAM" id="SSF47384">
    <property type="entry name" value="Homodimeric domain of signal transducing histidine kinase"/>
    <property type="match status" value="1"/>
</dbReference>
<dbReference type="CDD" id="cd00082">
    <property type="entry name" value="HisKA"/>
    <property type="match status" value="1"/>
</dbReference>
<evidence type="ECO:0000256" key="3">
    <source>
        <dbReference type="ARBA" id="ARBA00012438"/>
    </source>
</evidence>
<evidence type="ECO:0000256" key="13">
    <source>
        <dbReference type="ARBA" id="ARBA00023136"/>
    </source>
</evidence>